<protein>
    <submittedName>
        <fullName evidence="2">Uncharacterized protein</fullName>
    </submittedName>
</protein>
<keyword evidence="3" id="KW-1185">Reference proteome</keyword>
<feature type="region of interest" description="Disordered" evidence="1">
    <location>
        <begin position="1"/>
        <end position="60"/>
    </location>
</feature>
<dbReference type="Gramene" id="TuG1812G0200003374.01.T01">
    <property type="protein sequence ID" value="TuG1812G0200003374.01.T01.cds461835"/>
    <property type="gene ID" value="TuG1812G0200003374.01"/>
</dbReference>
<dbReference type="AlphaFoldDB" id="A0A8R7TII0"/>
<reference evidence="2" key="2">
    <citation type="submission" date="2018-03" db="EMBL/GenBank/DDBJ databases">
        <title>The Triticum urartu genome reveals the dynamic nature of wheat genome evolution.</title>
        <authorList>
            <person name="Ling H."/>
            <person name="Ma B."/>
            <person name="Shi X."/>
            <person name="Liu H."/>
            <person name="Dong L."/>
            <person name="Sun H."/>
            <person name="Cao Y."/>
            <person name="Gao Q."/>
            <person name="Zheng S."/>
            <person name="Li Y."/>
            <person name="Yu Y."/>
            <person name="Du H."/>
            <person name="Qi M."/>
            <person name="Li Y."/>
            <person name="Yu H."/>
            <person name="Cui Y."/>
            <person name="Wang N."/>
            <person name="Chen C."/>
            <person name="Wu H."/>
            <person name="Zhao Y."/>
            <person name="Zhang J."/>
            <person name="Li Y."/>
            <person name="Zhou W."/>
            <person name="Zhang B."/>
            <person name="Hu W."/>
            <person name="Eijk M."/>
            <person name="Tang J."/>
            <person name="Witsenboer H."/>
            <person name="Zhao S."/>
            <person name="Li Z."/>
            <person name="Zhang A."/>
            <person name="Wang D."/>
            <person name="Liang C."/>
        </authorList>
    </citation>
    <scope>NUCLEOTIDE SEQUENCE [LARGE SCALE GENOMIC DNA]</scope>
    <source>
        <strain evidence="2">cv. G1812</strain>
    </source>
</reference>
<accession>A0A8R7TII0</accession>
<dbReference type="EnsemblPlants" id="TuG1812G0200003374.01.T01">
    <property type="protein sequence ID" value="TuG1812G0200003374.01.T01.cds461835"/>
    <property type="gene ID" value="TuG1812G0200003374.01"/>
</dbReference>
<feature type="compositionally biased region" description="Basic and acidic residues" evidence="1">
    <location>
        <begin position="34"/>
        <end position="60"/>
    </location>
</feature>
<evidence type="ECO:0000256" key="1">
    <source>
        <dbReference type="SAM" id="MobiDB-lite"/>
    </source>
</evidence>
<evidence type="ECO:0000313" key="3">
    <source>
        <dbReference type="Proteomes" id="UP000015106"/>
    </source>
</evidence>
<organism evidence="2 3">
    <name type="scientific">Triticum urartu</name>
    <name type="common">Red wild einkorn</name>
    <name type="synonym">Crithodium urartu</name>
    <dbReference type="NCBI Taxonomy" id="4572"/>
    <lineage>
        <taxon>Eukaryota</taxon>
        <taxon>Viridiplantae</taxon>
        <taxon>Streptophyta</taxon>
        <taxon>Embryophyta</taxon>
        <taxon>Tracheophyta</taxon>
        <taxon>Spermatophyta</taxon>
        <taxon>Magnoliopsida</taxon>
        <taxon>Liliopsida</taxon>
        <taxon>Poales</taxon>
        <taxon>Poaceae</taxon>
        <taxon>BOP clade</taxon>
        <taxon>Pooideae</taxon>
        <taxon>Triticodae</taxon>
        <taxon>Triticeae</taxon>
        <taxon>Triticinae</taxon>
        <taxon>Triticum</taxon>
    </lineage>
</organism>
<sequence length="113" mass="12813">MQGRERGEEREVRQRTGEGDRPASACAPPGARTLAERQNEGEREKEGEEGEIERKEEREVRRLTGERVIGRRRRGRAQPGRDLEVGGCSIHSWIGSCDEAGARARCTGWSRRR</sequence>
<name>A0A8R7TII0_TRIUA</name>
<reference evidence="2" key="3">
    <citation type="submission" date="2022-06" db="UniProtKB">
        <authorList>
            <consortium name="EnsemblPlants"/>
        </authorList>
    </citation>
    <scope>IDENTIFICATION</scope>
</reference>
<reference evidence="3" key="1">
    <citation type="journal article" date="2013" name="Nature">
        <title>Draft genome of the wheat A-genome progenitor Triticum urartu.</title>
        <authorList>
            <person name="Ling H.Q."/>
            <person name="Zhao S."/>
            <person name="Liu D."/>
            <person name="Wang J."/>
            <person name="Sun H."/>
            <person name="Zhang C."/>
            <person name="Fan H."/>
            <person name="Li D."/>
            <person name="Dong L."/>
            <person name="Tao Y."/>
            <person name="Gao C."/>
            <person name="Wu H."/>
            <person name="Li Y."/>
            <person name="Cui Y."/>
            <person name="Guo X."/>
            <person name="Zheng S."/>
            <person name="Wang B."/>
            <person name="Yu K."/>
            <person name="Liang Q."/>
            <person name="Yang W."/>
            <person name="Lou X."/>
            <person name="Chen J."/>
            <person name="Feng M."/>
            <person name="Jian J."/>
            <person name="Zhang X."/>
            <person name="Luo G."/>
            <person name="Jiang Y."/>
            <person name="Liu J."/>
            <person name="Wang Z."/>
            <person name="Sha Y."/>
            <person name="Zhang B."/>
            <person name="Wu H."/>
            <person name="Tang D."/>
            <person name="Shen Q."/>
            <person name="Xue P."/>
            <person name="Zou S."/>
            <person name="Wang X."/>
            <person name="Liu X."/>
            <person name="Wang F."/>
            <person name="Yang Y."/>
            <person name="An X."/>
            <person name="Dong Z."/>
            <person name="Zhang K."/>
            <person name="Zhang X."/>
            <person name="Luo M.C."/>
            <person name="Dvorak J."/>
            <person name="Tong Y."/>
            <person name="Wang J."/>
            <person name="Yang H."/>
            <person name="Li Z."/>
            <person name="Wang D."/>
            <person name="Zhang A."/>
            <person name="Wang J."/>
        </authorList>
    </citation>
    <scope>NUCLEOTIDE SEQUENCE</scope>
    <source>
        <strain evidence="3">cv. G1812</strain>
    </source>
</reference>
<dbReference type="Proteomes" id="UP000015106">
    <property type="component" value="Chromosome 2"/>
</dbReference>
<proteinExistence type="predicted"/>
<evidence type="ECO:0000313" key="2">
    <source>
        <dbReference type="EnsemblPlants" id="TuG1812G0200003374.01.T01.cds461835"/>
    </source>
</evidence>
<feature type="compositionally biased region" description="Basic and acidic residues" evidence="1">
    <location>
        <begin position="1"/>
        <end position="21"/>
    </location>
</feature>